<evidence type="ECO:0000256" key="4">
    <source>
        <dbReference type="ARBA" id="ARBA00023163"/>
    </source>
</evidence>
<dbReference type="InterPro" id="IPR036388">
    <property type="entry name" value="WH-like_DNA-bd_sf"/>
</dbReference>
<dbReference type="GO" id="GO:0003677">
    <property type="term" value="F:DNA binding"/>
    <property type="evidence" value="ECO:0007669"/>
    <property type="project" value="UniProtKB-KW"/>
</dbReference>
<dbReference type="PANTHER" id="PTHR30537:SF5">
    <property type="entry name" value="HTH-TYPE TRANSCRIPTIONAL ACTIVATOR TTDR-RELATED"/>
    <property type="match status" value="1"/>
</dbReference>
<evidence type="ECO:0000256" key="1">
    <source>
        <dbReference type="ARBA" id="ARBA00009437"/>
    </source>
</evidence>
<dbReference type="InterPro" id="IPR000847">
    <property type="entry name" value="LysR_HTH_N"/>
</dbReference>
<dbReference type="STRING" id="1166073.SAMN05192530_101606"/>
<accession>A0A1H0D5J4</accession>
<dbReference type="PANTHER" id="PTHR30537">
    <property type="entry name" value="HTH-TYPE TRANSCRIPTIONAL REGULATOR"/>
    <property type="match status" value="1"/>
</dbReference>
<reference evidence="6 7" key="1">
    <citation type="submission" date="2016-10" db="EMBL/GenBank/DDBJ databases">
        <authorList>
            <person name="de Groot N.N."/>
        </authorList>
    </citation>
    <scope>NUCLEOTIDE SEQUENCE [LARGE SCALE GENOMIC DNA]</scope>
    <source>
        <strain evidence="7">L7-484,KACC 16230,DSM 25025</strain>
    </source>
</reference>
<dbReference type="SUPFAM" id="SSF53850">
    <property type="entry name" value="Periplasmic binding protein-like II"/>
    <property type="match status" value="1"/>
</dbReference>
<evidence type="ECO:0000259" key="5">
    <source>
        <dbReference type="PROSITE" id="PS50931"/>
    </source>
</evidence>
<dbReference type="InterPro" id="IPR058163">
    <property type="entry name" value="LysR-type_TF_proteobact-type"/>
</dbReference>
<evidence type="ECO:0000256" key="3">
    <source>
        <dbReference type="ARBA" id="ARBA00023125"/>
    </source>
</evidence>
<gene>
    <name evidence="6" type="ORF">SAMN05192530_101606</name>
</gene>
<evidence type="ECO:0000313" key="7">
    <source>
        <dbReference type="Proteomes" id="UP000198793"/>
    </source>
</evidence>
<dbReference type="Gene3D" id="3.40.190.290">
    <property type="match status" value="1"/>
</dbReference>
<name>A0A1H0D5J4_9HYPH</name>
<evidence type="ECO:0000256" key="2">
    <source>
        <dbReference type="ARBA" id="ARBA00023015"/>
    </source>
</evidence>
<dbReference type="GO" id="GO:0003700">
    <property type="term" value="F:DNA-binding transcription factor activity"/>
    <property type="evidence" value="ECO:0007669"/>
    <property type="project" value="InterPro"/>
</dbReference>
<sequence length="302" mass="32811">MSPPLPDLTGLSIFLAVAETRSFRRAGERLGITRSAVSQAIRRLEDRFGTALVSRTTRSVSLTEAGETLFRRIAGPIAEVATAIEEVGGPGEAGASGHLRLAVSSIAESFLQGSLLAGFIEAHPAVTVDVTVTDEEFDLVAHGFDAGVRLGEVLEADMIAVPVSDDQRQLVVGAPDYLRRFGTPSHPRELAKHRCIGWRRAPDLAPYRWEFTEDGRDFDVAVTPTLTTNDMQVMIRTALAGGGLTCGMEESFRTPIESGALVPVLEDFCPSFPGFFLAFPARRNMAPKLRALVDHVRRQARR</sequence>
<dbReference type="SUPFAM" id="SSF46785">
    <property type="entry name" value="Winged helix' DNA-binding domain"/>
    <property type="match status" value="1"/>
</dbReference>
<dbReference type="EMBL" id="FNIT01000001">
    <property type="protein sequence ID" value="SDN65346.1"/>
    <property type="molecule type" value="Genomic_DNA"/>
</dbReference>
<organism evidence="6 7">
    <name type="scientific">Aureimonas jatrophae</name>
    <dbReference type="NCBI Taxonomy" id="1166073"/>
    <lineage>
        <taxon>Bacteria</taxon>
        <taxon>Pseudomonadati</taxon>
        <taxon>Pseudomonadota</taxon>
        <taxon>Alphaproteobacteria</taxon>
        <taxon>Hyphomicrobiales</taxon>
        <taxon>Aurantimonadaceae</taxon>
        <taxon>Aureimonas</taxon>
    </lineage>
</organism>
<feature type="domain" description="HTH lysR-type" evidence="5">
    <location>
        <begin position="6"/>
        <end position="63"/>
    </location>
</feature>
<dbReference type="InterPro" id="IPR005119">
    <property type="entry name" value="LysR_subst-bd"/>
</dbReference>
<proteinExistence type="inferred from homology"/>
<dbReference type="RefSeq" id="WP_090668590.1">
    <property type="nucleotide sequence ID" value="NZ_FNIT01000001.1"/>
</dbReference>
<keyword evidence="2" id="KW-0805">Transcription regulation</keyword>
<protein>
    <submittedName>
        <fullName evidence="6">DNA-binding transcriptional regulator, LysR family</fullName>
    </submittedName>
</protein>
<dbReference type="OrthoDB" id="9813056at2"/>
<dbReference type="Pfam" id="PF03466">
    <property type="entry name" value="LysR_substrate"/>
    <property type="match status" value="1"/>
</dbReference>
<keyword evidence="4" id="KW-0804">Transcription</keyword>
<dbReference type="CDD" id="cd08474">
    <property type="entry name" value="PBP2_CrgA_like_5"/>
    <property type="match status" value="1"/>
</dbReference>
<dbReference type="Gene3D" id="1.10.10.10">
    <property type="entry name" value="Winged helix-like DNA-binding domain superfamily/Winged helix DNA-binding domain"/>
    <property type="match status" value="1"/>
</dbReference>
<dbReference type="Pfam" id="PF00126">
    <property type="entry name" value="HTH_1"/>
    <property type="match status" value="1"/>
</dbReference>
<dbReference type="FunFam" id="1.10.10.10:FF:000001">
    <property type="entry name" value="LysR family transcriptional regulator"/>
    <property type="match status" value="1"/>
</dbReference>
<comment type="similarity">
    <text evidence="1">Belongs to the LysR transcriptional regulatory family.</text>
</comment>
<dbReference type="Proteomes" id="UP000198793">
    <property type="component" value="Unassembled WGS sequence"/>
</dbReference>
<dbReference type="AlphaFoldDB" id="A0A1H0D5J4"/>
<keyword evidence="7" id="KW-1185">Reference proteome</keyword>
<dbReference type="PRINTS" id="PR00039">
    <property type="entry name" value="HTHLYSR"/>
</dbReference>
<dbReference type="InterPro" id="IPR036390">
    <property type="entry name" value="WH_DNA-bd_sf"/>
</dbReference>
<dbReference type="PROSITE" id="PS50931">
    <property type="entry name" value="HTH_LYSR"/>
    <property type="match status" value="1"/>
</dbReference>
<keyword evidence="3 6" id="KW-0238">DNA-binding</keyword>
<evidence type="ECO:0000313" key="6">
    <source>
        <dbReference type="EMBL" id="SDN65346.1"/>
    </source>
</evidence>